<dbReference type="AlphaFoldDB" id="A0A0N5AZ85"/>
<dbReference type="Pfam" id="PF08312">
    <property type="entry name" value="cwf21"/>
    <property type="match status" value="1"/>
</dbReference>
<feature type="compositionally biased region" description="Basic and acidic residues" evidence="7">
    <location>
        <begin position="348"/>
        <end position="357"/>
    </location>
</feature>
<dbReference type="GO" id="GO:0008380">
    <property type="term" value="P:RNA splicing"/>
    <property type="evidence" value="ECO:0007669"/>
    <property type="project" value="UniProtKB-KW"/>
</dbReference>
<feature type="compositionally biased region" description="Low complexity" evidence="7">
    <location>
        <begin position="181"/>
        <end position="234"/>
    </location>
</feature>
<evidence type="ECO:0000256" key="4">
    <source>
        <dbReference type="ARBA" id="ARBA00022728"/>
    </source>
</evidence>
<evidence type="ECO:0000256" key="1">
    <source>
        <dbReference type="ARBA" id="ARBA00004123"/>
    </source>
</evidence>
<dbReference type="InterPro" id="IPR051372">
    <property type="entry name" value="CWC21"/>
</dbReference>
<feature type="compositionally biased region" description="Basic and acidic residues" evidence="7">
    <location>
        <begin position="239"/>
        <end position="255"/>
    </location>
</feature>
<evidence type="ECO:0000256" key="2">
    <source>
        <dbReference type="ARBA" id="ARBA00005954"/>
    </source>
</evidence>
<feature type="compositionally biased region" description="Low complexity" evidence="7">
    <location>
        <begin position="371"/>
        <end position="383"/>
    </location>
</feature>
<dbReference type="Proteomes" id="UP000046393">
    <property type="component" value="Unplaced"/>
</dbReference>
<feature type="region of interest" description="Disordered" evidence="7">
    <location>
        <begin position="161"/>
        <end position="559"/>
    </location>
</feature>
<feature type="compositionally biased region" description="Basic and acidic residues" evidence="7">
    <location>
        <begin position="444"/>
        <end position="453"/>
    </location>
</feature>
<dbReference type="STRING" id="451379.A0A0N5AZ85"/>
<sequence length="559" mass="63815">MYNGVGLQTARGSGTNGYVQANRARLQVSKNRVAYNSEDDIKRVDSRLFKKPNPEILEYMKKREIELKCANFEVLMENKGFHEDEIKKKVDEYRKLLERQLEAGTFEFECSGKDSNSHTRAKAAAENRDRLRAAFGISESFVDGSSFENLNKKSDVPVAEPLKATSDSSKLKNEKVRKESSSVSSSSSSDSSSESSVSSTSTHSSESSDSNLSSDSDSESSSSAESTESSVSSGKRTKSSAEKHGVHRSSTDMGKKRNNFLQSSNEHRRSHRSRSRSQESHDRGRRHRHFSEEERRSSKEEERSRDEGKQRKRNHSSSVELSGRRKRHYPTSDSEMEEVSRGKYSSKVTDKHRDRGDLALSKSYDESQQEGSSKLSSKTTGKSVSERLKGRRHTDNEQSKSQSSSRGASKVQKELEKDGSRHEFKRDRSSGRDEEKRKRICSWQDKERKRDDYQSSSSDVSRHKAYQKDNDHRKLDESSTSSSPQHGKLANNFEEHRCDSNCKSFTDSRRDDGRRKREGGSRHDRKARHRSSDSDSLSGRRERKHYSRIVHKRRSYSRG</sequence>
<dbReference type="WBParaSite" id="SMUV_0001030601-mRNA-1">
    <property type="protein sequence ID" value="SMUV_0001030601-mRNA-1"/>
    <property type="gene ID" value="SMUV_0001030601"/>
</dbReference>
<dbReference type="GO" id="GO:0005681">
    <property type="term" value="C:spliceosomal complex"/>
    <property type="evidence" value="ECO:0007669"/>
    <property type="project" value="UniProtKB-KW"/>
</dbReference>
<protein>
    <submittedName>
        <fullName evidence="10">Cwf21 domain-containing protein</fullName>
    </submittedName>
</protein>
<keyword evidence="5" id="KW-0508">mRNA splicing</keyword>
<feature type="compositionally biased region" description="Basic and acidic residues" evidence="7">
    <location>
        <begin position="169"/>
        <end position="180"/>
    </location>
</feature>
<feature type="compositionally biased region" description="Basic and acidic residues" evidence="7">
    <location>
        <begin position="460"/>
        <end position="477"/>
    </location>
</feature>
<name>A0A0N5AZ85_9BILA</name>
<organism evidence="9 10">
    <name type="scientific">Syphacia muris</name>
    <dbReference type="NCBI Taxonomy" id="451379"/>
    <lineage>
        <taxon>Eukaryota</taxon>
        <taxon>Metazoa</taxon>
        <taxon>Ecdysozoa</taxon>
        <taxon>Nematoda</taxon>
        <taxon>Chromadorea</taxon>
        <taxon>Rhabditida</taxon>
        <taxon>Spirurina</taxon>
        <taxon>Oxyuridomorpha</taxon>
        <taxon>Oxyuroidea</taxon>
        <taxon>Oxyuridae</taxon>
        <taxon>Syphacia</taxon>
    </lineage>
</organism>
<dbReference type="SMART" id="SM01115">
    <property type="entry name" value="cwf21"/>
    <property type="match status" value="1"/>
</dbReference>
<comment type="similarity">
    <text evidence="2">Belongs to the CWC21 family.</text>
</comment>
<feature type="compositionally biased region" description="Basic and acidic residues" evidence="7">
    <location>
        <begin position="384"/>
        <end position="398"/>
    </location>
</feature>
<feature type="compositionally biased region" description="Basic and acidic residues" evidence="7">
    <location>
        <begin position="290"/>
        <end position="309"/>
    </location>
</feature>
<keyword evidence="3" id="KW-0507">mRNA processing</keyword>
<evidence type="ECO:0000259" key="8">
    <source>
        <dbReference type="SMART" id="SM01115"/>
    </source>
</evidence>
<dbReference type="PANTHER" id="PTHR36562">
    <property type="entry name" value="SERINE/ARGININE REPETITIVE MATRIX 2"/>
    <property type="match status" value="1"/>
</dbReference>
<evidence type="ECO:0000313" key="10">
    <source>
        <dbReference type="WBParaSite" id="SMUV_0001030601-mRNA-1"/>
    </source>
</evidence>
<keyword evidence="6" id="KW-0539">Nucleus</keyword>
<accession>A0A0N5AZ85</accession>
<feature type="compositionally biased region" description="Basic and acidic residues" evidence="7">
    <location>
        <begin position="493"/>
        <end position="522"/>
    </location>
</feature>
<evidence type="ECO:0000256" key="5">
    <source>
        <dbReference type="ARBA" id="ARBA00023187"/>
    </source>
</evidence>
<feature type="compositionally biased region" description="Basic and acidic residues" evidence="7">
    <location>
        <begin position="411"/>
        <end position="437"/>
    </location>
</feature>
<proteinExistence type="inferred from homology"/>
<comment type="subcellular location">
    <subcellularLocation>
        <location evidence="1">Nucleus</location>
    </subcellularLocation>
</comment>
<evidence type="ECO:0000256" key="3">
    <source>
        <dbReference type="ARBA" id="ARBA00022664"/>
    </source>
</evidence>
<dbReference type="PANTHER" id="PTHR36562:SF5">
    <property type="entry name" value="SERINE_ARGININE REPETITIVE MATRIX 2"/>
    <property type="match status" value="1"/>
</dbReference>
<keyword evidence="9" id="KW-1185">Reference proteome</keyword>
<feature type="compositionally biased region" description="Basic residues" evidence="7">
    <location>
        <begin position="541"/>
        <end position="559"/>
    </location>
</feature>
<evidence type="ECO:0000256" key="6">
    <source>
        <dbReference type="ARBA" id="ARBA00023242"/>
    </source>
</evidence>
<feature type="domain" description="CWF21" evidence="8">
    <location>
        <begin position="57"/>
        <end position="102"/>
    </location>
</feature>
<dbReference type="InterPro" id="IPR013170">
    <property type="entry name" value="mRNA_splic_Cwf21_dom"/>
</dbReference>
<evidence type="ECO:0000256" key="7">
    <source>
        <dbReference type="SAM" id="MobiDB-lite"/>
    </source>
</evidence>
<evidence type="ECO:0000313" key="9">
    <source>
        <dbReference type="Proteomes" id="UP000046393"/>
    </source>
</evidence>
<dbReference type="CDD" id="cd21373">
    <property type="entry name" value="cwf21_SRRM2-like"/>
    <property type="match status" value="1"/>
</dbReference>
<dbReference type="GO" id="GO:0006397">
    <property type="term" value="P:mRNA processing"/>
    <property type="evidence" value="ECO:0007669"/>
    <property type="project" value="UniProtKB-KW"/>
</dbReference>
<reference evidence="10" key="1">
    <citation type="submission" date="2017-02" db="UniProtKB">
        <authorList>
            <consortium name="WormBaseParasite"/>
        </authorList>
    </citation>
    <scope>IDENTIFICATION</scope>
</reference>
<keyword evidence="4" id="KW-0747">Spliceosome</keyword>